<name>A0A670KA54_PODMU</name>
<evidence type="ECO:0000256" key="7">
    <source>
        <dbReference type="ARBA" id="ARBA00023157"/>
    </source>
</evidence>
<keyword evidence="3 11" id="KW-0732">Signal</keyword>
<dbReference type="GO" id="GO:0005886">
    <property type="term" value="C:plasma membrane"/>
    <property type="evidence" value="ECO:0007669"/>
    <property type="project" value="Ensembl"/>
</dbReference>
<evidence type="ECO:0000313" key="13">
    <source>
        <dbReference type="Ensembl" id="ENSPMRP00000033220.1"/>
    </source>
</evidence>
<feature type="region of interest" description="Disordered" evidence="9">
    <location>
        <begin position="437"/>
        <end position="464"/>
    </location>
</feature>
<evidence type="ECO:0000256" key="1">
    <source>
        <dbReference type="ARBA" id="ARBA00004167"/>
    </source>
</evidence>
<keyword evidence="6 10" id="KW-0472">Membrane</keyword>
<keyword evidence="5 10" id="KW-1133">Transmembrane helix</keyword>
<dbReference type="Pfam" id="PF08205">
    <property type="entry name" value="C2-set_2"/>
    <property type="match status" value="1"/>
</dbReference>
<feature type="compositionally biased region" description="Polar residues" evidence="9">
    <location>
        <begin position="437"/>
        <end position="450"/>
    </location>
</feature>
<dbReference type="GO" id="GO:0008037">
    <property type="term" value="P:cell recognition"/>
    <property type="evidence" value="ECO:0007669"/>
    <property type="project" value="Ensembl"/>
</dbReference>
<dbReference type="SUPFAM" id="SSF48726">
    <property type="entry name" value="Immunoglobulin"/>
    <property type="match status" value="2"/>
</dbReference>
<feature type="compositionally biased region" description="Basic and acidic residues" evidence="9">
    <location>
        <begin position="404"/>
        <end position="419"/>
    </location>
</feature>
<feature type="region of interest" description="Disordered" evidence="9">
    <location>
        <begin position="314"/>
        <end position="334"/>
    </location>
</feature>
<dbReference type="OMA" id="GVYKCFY"/>
<feature type="transmembrane region" description="Helical" evidence="10">
    <location>
        <begin position="359"/>
        <end position="381"/>
    </location>
</feature>
<keyword evidence="7" id="KW-1015">Disulfide bond</keyword>
<dbReference type="KEGG" id="pmua:114585960"/>
<dbReference type="Ensembl" id="ENSPMRT00000035244.1">
    <property type="protein sequence ID" value="ENSPMRP00000033220.1"/>
    <property type="gene ID" value="ENSPMRG00000021543.1"/>
</dbReference>
<dbReference type="Proteomes" id="UP000472272">
    <property type="component" value="Chromosome 15"/>
</dbReference>
<feature type="compositionally biased region" description="Polar residues" evidence="9">
    <location>
        <begin position="315"/>
        <end position="334"/>
    </location>
</feature>
<dbReference type="InterPro" id="IPR003599">
    <property type="entry name" value="Ig_sub"/>
</dbReference>
<dbReference type="OrthoDB" id="10006996at2759"/>
<dbReference type="PANTHER" id="PTHR47118">
    <property type="entry name" value="CYTOTOXIC AND REGULATORY T-CELL MOLECULE"/>
    <property type="match status" value="1"/>
</dbReference>
<feature type="compositionally biased region" description="Basic and acidic residues" evidence="9">
    <location>
        <begin position="451"/>
        <end position="464"/>
    </location>
</feature>
<sequence length="464" mass="50749">MSLVSALFELALLLQLLQGSFQEAPIENVTVVEGGNLDLRCAVAGDIGSAVEWKNPRGFVIFFRNTQRGIRDPRYTLVHHSAADFSVRLSNVTVRDEGVYTCLHYMVPTGRKQVNVNVLAAPSRPLLEATRVRVHDQEEKMVLRCSTWGAKPSPQITWLLDNGMELFGDTKHQPEEKKWNSTSTLTVHTYTQKSGVTCVIRHRALRGGNLTANLHLGHNEPTTDFTPTTLAVSTITPENLPHYKGPGEALNITEGSLGTQTPHTSAAAATLNSNATNGSEKILNATEENLSIPTLSPTGGATILNSYATKAGSDKISNVTEGNSSTQTPYPGSDTATLNSQSTIGTNLTHEGIVKRASLLLPILVTVLLSALFIIVLLFVVKLWKAHREWKKETEVSDQTLESNKPRPNEDNHGQEKNRNVIPWKISKKYVIGGSCTRTMKNSEGSQDSSVFEKHLPSVKETDL</sequence>
<dbReference type="InterPro" id="IPR013106">
    <property type="entry name" value="Ig_V-set"/>
</dbReference>
<reference evidence="13" key="3">
    <citation type="submission" date="2025-09" db="UniProtKB">
        <authorList>
            <consortium name="Ensembl"/>
        </authorList>
    </citation>
    <scope>IDENTIFICATION</scope>
</reference>
<dbReference type="PROSITE" id="PS50835">
    <property type="entry name" value="IG_LIKE"/>
    <property type="match status" value="2"/>
</dbReference>
<dbReference type="PANTHER" id="PTHR47118:SF1">
    <property type="entry name" value="CYTOTOXIC AND REGULATORY T-CELL MOLECULE"/>
    <property type="match status" value="1"/>
</dbReference>
<evidence type="ECO:0000256" key="4">
    <source>
        <dbReference type="ARBA" id="ARBA00022737"/>
    </source>
</evidence>
<evidence type="ECO:0000256" key="6">
    <source>
        <dbReference type="ARBA" id="ARBA00023136"/>
    </source>
</evidence>
<keyword evidence="8" id="KW-0393">Immunoglobulin domain</keyword>
<dbReference type="GeneID" id="114585960"/>
<reference evidence="13 14" key="1">
    <citation type="journal article" date="2019" name="Proc. Natl. Acad. Sci. U.S.A.">
        <title>Regulatory changes in pterin and carotenoid genes underlie balanced color polymorphisms in the wall lizard.</title>
        <authorList>
            <person name="Andrade P."/>
            <person name="Pinho C."/>
            <person name="Perez I de Lanuza G."/>
            <person name="Afonso S."/>
            <person name="Brejcha J."/>
            <person name="Rubin C.J."/>
            <person name="Wallerman O."/>
            <person name="Pereira P."/>
            <person name="Sabatino S.J."/>
            <person name="Bellati A."/>
            <person name="Pellitteri-Rosa D."/>
            <person name="Bosakova Z."/>
            <person name="Bunikis I."/>
            <person name="Carretero M.A."/>
            <person name="Feiner N."/>
            <person name="Marsik P."/>
            <person name="Pauperio F."/>
            <person name="Salvi D."/>
            <person name="Soler L."/>
            <person name="While G.M."/>
            <person name="Uller T."/>
            <person name="Font E."/>
            <person name="Andersson L."/>
            <person name="Carneiro M."/>
        </authorList>
    </citation>
    <scope>NUCLEOTIDE SEQUENCE</scope>
</reference>
<dbReference type="Pfam" id="PF07686">
    <property type="entry name" value="V-set"/>
    <property type="match status" value="1"/>
</dbReference>
<dbReference type="CTD" id="56253"/>
<evidence type="ECO:0000256" key="8">
    <source>
        <dbReference type="ARBA" id="ARBA00023319"/>
    </source>
</evidence>
<keyword evidence="14" id="KW-1185">Reference proteome</keyword>
<dbReference type="FunFam" id="2.60.40.10:FF:000013">
    <property type="entry name" value="cell adhesion molecule 1 isoform X1"/>
    <property type="match status" value="1"/>
</dbReference>
<dbReference type="GO" id="GO:0002355">
    <property type="term" value="P:detection of tumor cell"/>
    <property type="evidence" value="ECO:0007669"/>
    <property type="project" value="Ensembl"/>
</dbReference>
<comment type="subcellular location">
    <subcellularLocation>
        <location evidence="1">Membrane</location>
        <topology evidence="1">Single-pass membrane protein</topology>
    </subcellularLocation>
</comment>
<gene>
    <name evidence="13" type="primary">CRTAM</name>
</gene>
<dbReference type="AlphaFoldDB" id="A0A670KA54"/>
<accession>A0A670KA54</accession>
<dbReference type="GO" id="GO:0002860">
    <property type="term" value="P:positive regulation of natural killer cell mediated cytotoxicity directed against tumor cell target"/>
    <property type="evidence" value="ECO:0007669"/>
    <property type="project" value="Ensembl"/>
</dbReference>
<evidence type="ECO:0000256" key="11">
    <source>
        <dbReference type="SAM" id="SignalP"/>
    </source>
</evidence>
<feature type="region of interest" description="Disordered" evidence="9">
    <location>
        <begin position="394"/>
        <end position="419"/>
    </location>
</feature>
<dbReference type="GeneTree" id="ENSGT00940000159804"/>
<evidence type="ECO:0000313" key="14">
    <source>
        <dbReference type="Proteomes" id="UP000472272"/>
    </source>
</evidence>
<feature type="domain" description="Ig-like" evidence="12">
    <location>
        <begin position="122"/>
        <end position="215"/>
    </location>
</feature>
<keyword evidence="4" id="KW-0677">Repeat</keyword>
<evidence type="ECO:0000256" key="5">
    <source>
        <dbReference type="ARBA" id="ARBA00022989"/>
    </source>
</evidence>
<organism evidence="13 14">
    <name type="scientific">Podarcis muralis</name>
    <name type="common">Wall lizard</name>
    <name type="synonym">Lacerta muralis</name>
    <dbReference type="NCBI Taxonomy" id="64176"/>
    <lineage>
        <taxon>Eukaryota</taxon>
        <taxon>Metazoa</taxon>
        <taxon>Chordata</taxon>
        <taxon>Craniata</taxon>
        <taxon>Vertebrata</taxon>
        <taxon>Euteleostomi</taxon>
        <taxon>Lepidosauria</taxon>
        <taxon>Squamata</taxon>
        <taxon>Bifurcata</taxon>
        <taxon>Unidentata</taxon>
        <taxon>Episquamata</taxon>
        <taxon>Laterata</taxon>
        <taxon>Lacertibaenia</taxon>
        <taxon>Lacertidae</taxon>
        <taxon>Podarcis</taxon>
    </lineage>
</organism>
<evidence type="ECO:0000259" key="12">
    <source>
        <dbReference type="PROSITE" id="PS50835"/>
    </source>
</evidence>
<reference evidence="13" key="2">
    <citation type="submission" date="2025-08" db="UniProtKB">
        <authorList>
            <consortium name="Ensembl"/>
        </authorList>
    </citation>
    <scope>IDENTIFICATION</scope>
</reference>
<dbReference type="InterPro" id="IPR036179">
    <property type="entry name" value="Ig-like_dom_sf"/>
</dbReference>
<feature type="chain" id="PRO_5025657890" evidence="11">
    <location>
        <begin position="23"/>
        <end position="464"/>
    </location>
</feature>
<dbReference type="GO" id="GO:0005102">
    <property type="term" value="F:signaling receptor binding"/>
    <property type="evidence" value="ECO:0007669"/>
    <property type="project" value="Ensembl"/>
</dbReference>
<dbReference type="GO" id="GO:0001819">
    <property type="term" value="P:positive regulation of cytokine production"/>
    <property type="evidence" value="ECO:0007669"/>
    <property type="project" value="Ensembl"/>
</dbReference>
<evidence type="ECO:0000256" key="9">
    <source>
        <dbReference type="SAM" id="MobiDB-lite"/>
    </source>
</evidence>
<dbReference type="InterPro" id="IPR007110">
    <property type="entry name" value="Ig-like_dom"/>
</dbReference>
<dbReference type="Gene3D" id="2.60.40.10">
    <property type="entry name" value="Immunoglobulins"/>
    <property type="match status" value="2"/>
</dbReference>
<dbReference type="InterPro" id="IPR053096">
    <property type="entry name" value="CRTAM"/>
</dbReference>
<evidence type="ECO:0000256" key="2">
    <source>
        <dbReference type="ARBA" id="ARBA00022692"/>
    </source>
</evidence>
<evidence type="ECO:0000256" key="10">
    <source>
        <dbReference type="SAM" id="Phobius"/>
    </source>
</evidence>
<dbReference type="InterPro" id="IPR013162">
    <property type="entry name" value="CD80_C2-set"/>
</dbReference>
<feature type="signal peptide" evidence="11">
    <location>
        <begin position="1"/>
        <end position="22"/>
    </location>
</feature>
<proteinExistence type="predicted"/>
<evidence type="ECO:0000256" key="3">
    <source>
        <dbReference type="ARBA" id="ARBA00022729"/>
    </source>
</evidence>
<protein>
    <submittedName>
        <fullName evidence="13">Cytotoxic and regulatory T cell molecule</fullName>
    </submittedName>
</protein>
<feature type="domain" description="Ig-like" evidence="12">
    <location>
        <begin position="19"/>
        <end position="102"/>
    </location>
</feature>
<dbReference type="SMART" id="SM00409">
    <property type="entry name" value="IG"/>
    <property type="match status" value="1"/>
</dbReference>
<keyword evidence="2 10" id="KW-0812">Transmembrane</keyword>
<dbReference type="InterPro" id="IPR013783">
    <property type="entry name" value="Ig-like_fold"/>
</dbReference>
<dbReference type="RefSeq" id="XP_028564713.1">
    <property type="nucleotide sequence ID" value="XM_028708880.1"/>
</dbReference>